<dbReference type="InterPro" id="IPR005818">
    <property type="entry name" value="Histone_H1/H5_H15"/>
</dbReference>
<dbReference type="Pfam" id="PF03567">
    <property type="entry name" value="Sulfotransfer_2"/>
    <property type="match status" value="1"/>
</dbReference>
<evidence type="ECO:0000256" key="1">
    <source>
        <dbReference type="ARBA" id="ARBA00004123"/>
    </source>
</evidence>
<dbReference type="GO" id="GO:0000786">
    <property type="term" value="C:nucleosome"/>
    <property type="evidence" value="ECO:0007669"/>
    <property type="project" value="InterPro"/>
</dbReference>
<feature type="compositionally biased region" description="Basic residues" evidence="15">
    <location>
        <begin position="531"/>
        <end position="551"/>
    </location>
</feature>
<evidence type="ECO:0000256" key="6">
    <source>
        <dbReference type="ARBA" id="ARBA00022679"/>
    </source>
</evidence>
<dbReference type="GO" id="GO:0006334">
    <property type="term" value="P:nucleosome assembly"/>
    <property type="evidence" value="ECO:0007669"/>
    <property type="project" value="InterPro"/>
</dbReference>
<feature type="compositionally biased region" description="Low complexity" evidence="15">
    <location>
        <begin position="468"/>
        <end position="485"/>
    </location>
</feature>
<comment type="similarity">
    <text evidence="4 14">Belongs to the sulfotransferase 2 family.</text>
</comment>
<keyword evidence="12 14" id="KW-0325">Glycoprotein</keyword>
<feature type="compositionally biased region" description="Basic residues" evidence="15">
    <location>
        <begin position="559"/>
        <end position="581"/>
    </location>
</feature>
<dbReference type="PROSITE" id="PS51504">
    <property type="entry name" value="H15"/>
    <property type="match status" value="1"/>
</dbReference>
<reference evidence="17" key="1">
    <citation type="submission" date="2021-02" db="EMBL/GenBank/DDBJ databases">
        <authorList>
            <person name="Nowell W R."/>
        </authorList>
    </citation>
    <scope>NUCLEOTIDE SEQUENCE</scope>
</reference>
<evidence type="ECO:0000256" key="12">
    <source>
        <dbReference type="ARBA" id="ARBA00023180"/>
    </source>
</evidence>
<dbReference type="SMART" id="SM00526">
    <property type="entry name" value="H15"/>
    <property type="match status" value="1"/>
</dbReference>
<feature type="compositionally biased region" description="Low complexity" evidence="15">
    <location>
        <begin position="441"/>
        <end position="450"/>
    </location>
</feature>
<dbReference type="FunFam" id="1.10.10.10:FF:000140">
    <property type="entry name" value="Histone H1.0"/>
    <property type="match status" value="1"/>
</dbReference>
<dbReference type="GO" id="GO:0008146">
    <property type="term" value="F:sulfotransferase activity"/>
    <property type="evidence" value="ECO:0007669"/>
    <property type="project" value="InterPro"/>
</dbReference>
<evidence type="ECO:0000256" key="13">
    <source>
        <dbReference type="ARBA" id="ARBA00023242"/>
    </source>
</evidence>
<gene>
    <name evidence="17" type="ORF">KQP761_LOCUS38212</name>
</gene>
<dbReference type="InterPro" id="IPR027417">
    <property type="entry name" value="P-loop_NTPase"/>
</dbReference>
<dbReference type="OrthoDB" id="2019940at2759"/>
<keyword evidence="5" id="KW-0158">Chromosome</keyword>
<dbReference type="EC" id="2.8.2.-" evidence="14"/>
<keyword evidence="9 14" id="KW-0333">Golgi apparatus</keyword>
<dbReference type="GO" id="GO:0030527">
    <property type="term" value="F:structural constituent of chromatin"/>
    <property type="evidence" value="ECO:0007669"/>
    <property type="project" value="InterPro"/>
</dbReference>
<dbReference type="GO" id="GO:0005634">
    <property type="term" value="C:nucleus"/>
    <property type="evidence" value="ECO:0007669"/>
    <property type="project" value="UniProtKB-SubCell"/>
</dbReference>
<dbReference type="CDD" id="cd00073">
    <property type="entry name" value="H15"/>
    <property type="match status" value="1"/>
</dbReference>
<feature type="compositionally biased region" description="Low complexity" evidence="15">
    <location>
        <begin position="495"/>
        <end position="509"/>
    </location>
</feature>
<evidence type="ECO:0000256" key="9">
    <source>
        <dbReference type="ARBA" id="ARBA00023034"/>
    </source>
</evidence>
<comment type="subcellular location">
    <subcellularLocation>
        <location evidence="2">Chromosome</location>
    </subcellularLocation>
    <subcellularLocation>
        <location evidence="3 14">Golgi apparatus membrane</location>
        <topology evidence="3 14">Single-pass type II membrane protein</topology>
    </subcellularLocation>
    <subcellularLocation>
        <location evidence="1">Nucleus</location>
    </subcellularLocation>
</comment>
<organism evidence="17 18">
    <name type="scientific">Rotaria magnacalcarata</name>
    <dbReference type="NCBI Taxonomy" id="392030"/>
    <lineage>
        <taxon>Eukaryota</taxon>
        <taxon>Metazoa</taxon>
        <taxon>Spiralia</taxon>
        <taxon>Gnathifera</taxon>
        <taxon>Rotifera</taxon>
        <taxon>Eurotatoria</taxon>
        <taxon>Bdelloidea</taxon>
        <taxon>Philodinida</taxon>
        <taxon>Philodinidae</taxon>
        <taxon>Rotaria</taxon>
    </lineage>
</organism>
<dbReference type="InterPro" id="IPR018011">
    <property type="entry name" value="Carb_sulfotrans_8-10"/>
</dbReference>
<dbReference type="InterPro" id="IPR036390">
    <property type="entry name" value="WH_DNA-bd_sf"/>
</dbReference>
<keyword evidence="14" id="KW-0735">Signal-anchor</keyword>
<keyword evidence="8 14" id="KW-1133">Transmembrane helix</keyword>
<evidence type="ECO:0000256" key="10">
    <source>
        <dbReference type="ARBA" id="ARBA00023125"/>
    </source>
</evidence>
<evidence type="ECO:0000256" key="14">
    <source>
        <dbReference type="RuleBase" id="RU364020"/>
    </source>
</evidence>
<feature type="compositionally biased region" description="Basic residues" evidence="15">
    <location>
        <begin position="510"/>
        <end position="521"/>
    </location>
</feature>
<dbReference type="PANTHER" id="PTHR12137:SF54">
    <property type="entry name" value="CARBOHYDRATE SULFOTRANSFERASE"/>
    <property type="match status" value="1"/>
</dbReference>
<protein>
    <recommendedName>
        <fullName evidence="14">Carbohydrate sulfotransferase</fullName>
        <ecNumber evidence="14">2.8.2.-</ecNumber>
    </recommendedName>
</protein>
<accession>A0A816H8W8</accession>
<keyword evidence="14" id="KW-0119">Carbohydrate metabolism</keyword>
<sequence length="581" mass="65944">MFRYRQFIHLLGLILISYLVYFPIFHSSLKQNEVKSKSIDYCLKKNVKSNEKFYSNLVYIPRLNILYCNIPKVASTNLRRLIYIYLNQSNSLLNLDRKKIWIDHKNFFNQYYLTENSQILFKNKNLFKFILVRHPFRRIYSVYYDKFVNNHIDDTLFGWKQLEEDILLQMKRNETLLTIRRHDIRLDFRTFLLYIIDSIRKKRLINSHWEQIVQRCALCLIGYDWIGKIENFDQDGKFLMKKLNDKSDKIYLEFPSKELDKQERRQNLLNDSDLFEFFRKTIQNNNEFEILVDYYKPDFEISHQNLSSKMTEGTAAQVSSVQTANNTNASPKKAKKTTSTKGKSTHTATHPKYSEMIKAALKALNDRGGSSRAAILKFVLANYSLDPAQANQHLKLALKNGVKAKYFKQTKGNGASGSFKLAAKTETKPAKKATKPKKTTKSTTSTAASATKKRARSKSAGTKPAKKVATAADSTNTTAAATTPVKPKKVKVVKSRSSATAKSDNAAKVAKPKQTKAKKPTGTKTAGVKKATTKKVVKPKVKKATTPKKPKSPAAKKPAAAKKAAKPKTAAKKASSPKKAK</sequence>
<feature type="transmembrane region" description="Helical" evidence="14">
    <location>
        <begin position="7"/>
        <end position="25"/>
    </location>
</feature>
<dbReference type="Gene3D" id="3.40.50.300">
    <property type="entry name" value="P-loop containing nucleotide triphosphate hydrolases"/>
    <property type="match status" value="1"/>
</dbReference>
<keyword evidence="11 14" id="KW-0472">Membrane</keyword>
<evidence type="ECO:0000256" key="3">
    <source>
        <dbReference type="ARBA" id="ARBA00004323"/>
    </source>
</evidence>
<evidence type="ECO:0000256" key="8">
    <source>
        <dbReference type="ARBA" id="ARBA00022989"/>
    </source>
</evidence>
<dbReference type="Gene3D" id="1.10.10.10">
    <property type="entry name" value="Winged helix-like DNA-binding domain superfamily/Winged helix DNA-binding domain"/>
    <property type="match status" value="1"/>
</dbReference>
<dbReference type="Proteomes" id="UP000663834">
    <property type="component" value="Unassembled WGS sequence"/>
</dbReference>
<feature type="compositionally biased region" description="Low complexity" evidence="15">
    <location>
        <begin position="339"/>
        <end position="348"/>
    </location>
</feature>
<dbReference type="InterPro" id="IPR005819">
    <property type="entry name" value="H1/H5"/>
</dbReference>
<evidence type="ECO:0000256" key="5">
    <source>
        <dbReference type="ARBA" id="ARBA00022454"/>
    </source>
</evidence>
<dbReference type="Pfam" id="PF00538">
    <property type="entry name" value="Linker_histone"/>
    <property type="match status" value="1"/>
</dbReference>
<evidence type="ECO:0000256" key="4">
    <source>
        <dbReference type="ARBA" id="ARBA00006339"/>
    </source>
</evidence>
<evidence type="ECO:0000256" key="7">
    <source>
        <dbReference type="ARBA" id="ARBA00022692"/>
    </source>
</evidence>
<dbReference type="AlphaFoldDB" id="A0A816H8W8"/>
<feature type="compositionally biased region" description="Basic residues" evidence="15">
    <location>
        <begin position="430"/>
        <end position="440"/>
    </location>
</feature>
<evidence type="ECO:0000256" key="15">
    <source>
        <dbReference type="SAM" id="MobiDB-lite"/>
    </source>
</evidence>
<dbReference type="EMBL" id="CAJNOW010021710">
    <property type="protein sequence ID" value="CAF1685133.1"/>
    <property type="molecule type" value="Genomic_DNA"/>
</dbReference>
<dbReference type="SUPFAM" id="SSF46785">
    <property type="entry name" value="Winged helix' DNA-binding domain"/>
    <property type="match status" value="1"/>
</dbReference>
<comment type="caution">
    <text evidence="17">The sequence shown here is derived from an EMBL/GenBank/DDBJ whole genome shotgun (WGS) entry which is preliminary data.</text>
</comment>
<dbReference type="GO" id="GO:0003677">
    <property type="term" value="F:DNA binding"/>
    <property type="evidence" value="ECO:0007669"/>
    <property type="project" value="UniProtKB-KW"/>
</dbReference>
<dbReference type="InterPro" id="IPR005331">
    <property type="entry name" value="Sulfotransferase"/>
</dbReference>
<dbReference type="GO" id="GO:0016051">
    <property type="term" value="P:carbohydrate biosynthetic process"/>
    <property type="evidence" value="ECO:0007669"/>
    <property type="project" value="InterPro"/>
</dbReference>
<keyword evidence="10" id="KW-0238">DNA-binding</keyword>
<evidence type="ECO:0000313" key="18">
    <source>
        <dbReference type="Proteomes" id="UP000663834"/>
    </source>
</evidence>
<feature type="region of interest" description="Disordered" evidence="15">
    <location>
        <begin position="415"/>
        <end position="581"/>
    </location>
</feature>
<dbReference type="PANTHER" id="PTHR12137">
    <property type="entry name" value="CARBOHYDRATE SULFOTRANSFERASE"/>
    <property type="match status" value="1"/>
</dbReference>
<keyword evidence="7 14" id="KW-0812">Transmembrane</keyword>
<evidence type="ECO:0000256" key="2">
    <source>
        <dbReference type="ARBA" id="ARBA00004286"/>
    </source>
</evidence>
<evidence type="ECO:0000256" key="11">
    <source>
        <dbReference type="ARBA" id="ARBA00023136"/>
    </source>
</evidence>
<name>A0A816H8W8_9BILA</name>
<keyword evidence="6 14" id="KW-0808">Transferase</keyword>
<dbReference type="GO" id="GO:0000139">
    <property type="term" value="C:Golgi membrane"/>
    <property type="evidence" value="ECO:0007669"/>
    <property type="project" value="UniProtKB-SubCell"/>
</dbReference>
<feature type="domain" description="H15" evidence="16">
    <location>
        <begin position="349"/>
        <end position="423"/>
    </location>
</feature>
<proteinExistence type="inferred from homology"/>
<dbReference type="InterPro" id="IPR036388">
    <property type="entry name" value="WH-like_DNA-bd_sf"/>
</dbReference>
<feature type="region of interest" description="Disordered" evidence="15">
    <location>
        <begin position="317"/>
        <end position="349"/>
    </location>
</feature>
<evidence type="ECO:0000313" key="17">
    <source>
        <dbReference type="EMBL" id="CAF1685133.1"/>
    </source>
</evidence>
<dbReference type="PRINTS" id="PR00624">
    <property type="entry name" value="HISTONEH5"/>
</dbReference>
<keyword evidence="13" id="KW-0539">Nucleus</keyword>
<evidence type="ECO:0000259" key="16">
    <source>
        <dbReference type="PROSITE" id="PS51504"/>
    </source>
</evidence>